<dbReference type="SUPFAM" id="SSF53474">
    <property type="entry name" value="alpha/beta-Hydrolases"/>
    <property type="match status" value="1"/>
</dbReference>
<name>A0A381RXU9_9ZZZZ</name>
<evidence type="ECO:0008006" key="3">
    <source>
        <dbReference type="Google" id="ProtNLM"/>
    </source>
</evidence>
<evidence type="ECO:0000313" key="2">
    <source>
        <dbReference type="EMBL" id="SUZ94817.1"/>
    </source>
</evidence>
<feature type="compositionally biased region" description="Polar residues" evidence="1">
    <location>
        <begin position="33"/>
        <end position="49"/>
    </location>
</feature>
<organism evidence="2">
    <name type="scientific">marine metagenome</name>
    <dbReference type="NCBI Taxonomy" id="408172"/>
    <lineage>
        <taxon>unclassified sequences</taxon>
        <taxon>metagenomes</taxon>
        <taxon>ecological metagenomes</taxon>
    </lineage>
</organism>
<sequence>MKIILQSLKCMTVLVCVGVATTAAAANAPAPQDKQTNPDSGVKEATSTPKKVADLEKEGLWKEQVAQRAMTPIQGEIVHYREFPSEYIRPRPVDVWLPEGYDSASSDRYPVIYMHDGQMMFHLSTSPYAGMDLFWDVDKAITRLAGEGDIRSAIVVSVWMADWAKGARGAEYMPQKPVTDEVWQRMKEIGGSFAVEDGGETMGSDNYLKFLVDELKPFIDETYPTQSDRDNTFVAGSSMGGLISAYAIAEYPDVFGGAACMSSAWNIGDGAVVQWLTQHWPSAGAHRVYFDYGTEGLDAHYEPYQKQMDKVMRQHGYTSGEDWVTLRFDGADHSPRAWRERLHTPLKFLLGWP</sequence>
<gene>
    <name evidence="2" type="ORF">METZ01_LOCUS47671</name>
</gene>
<accession>A0A381RXU9</accession>
<feature type="region of interest" description="Disordered" evidence="1">
    <location>
        <begin position="26"/>
        <end position="50"/>
    </location>
</feature>
<dbReference type="InterPro" id="IPR000801">
    <property type="entry name" value="Esterase-like"/>
</dbReference>
<dbReference type="Pfam" id="PF00756">
    <property type="entry name" value="Esterase"/>
    <property type="match status" value="1"/>
</dbReference>
<dbReference type="PANTHER" id="PTHR48098:SF6">
    <property type="entry name" value="FERRI-BACILLIBACTIN ESTERASE BESA"/>
    <property type="match status" value="1"/>
</dbReference>
<dbReference type="EMBL" id="UINC01002269">
    <property type="protein sequence ID" value="SUZ94817.1"/>
    <property type="molecule type" value="Genomic_DNA"/>
</dbReference>
<protein>
    <recommendedName>
        <fullName evidence="3">Esterase</fullName>
    </recommendedName>
</protein>
<dbReference type="AlphaFoldDB" id="A0A381RXU9"/>
<dbReference type="InterPro" id="IPR050583">
    <property type="entry name" value="Mycobacterial_A85_antigen"/>
</dbReference>
<dbReference type="Gene3D" id="3.40.50.1820">
    <property type="entry name" value="alpha/beta hydrolase"/>
    <property type="match status" value="1"/>
</dbReference>
<dbReference type="InterPro" id="IPR029058">
    <property type="entry name" value="AB_hydrolase_fold"/>
</dbReference>
<dbReference type="PANTHER" id="PTHR48098">
    <property type="entry name" value="ENTEROCHELIN ESTERASE-RELATED"/>
    <property type="match status" value="1"/>
</dbReference>
<evidence type="ECO:0000256" key="1">
    <source>
        <dbReference type="SAM" id="MobiDB-lite"/>
    </source>
</evidence>
<reference evidence="2" key="1">
    <citation type="submission" date="2018-05" db="EMBL/GenBank/DDBJ databases">
        <authorList>
            <person name="Lanie J.A."/>
            <person name="Ng W.-L."/>
            <person name="Kazmierczak K.M."/>
            <person name="Andrzejewski T.M."/>
            <person name="Davidsen T.M."/>
            <person name="Wayne K.J."/>
            <person name="Tettelin H."/>
            <person name="Glass J.I."/>
            <person name="Rusch D."/>
            <person name="Podicherti R."/>
            <person name="Tsui H.-C.T."/>
            <person name="Winkler M.E."/>
        </authorList>
    </citation>
    <scope>NUCLEOTIDE SEQUENCE</scope>
</reference>
<proteinExistence type="predicted"/>